<keyword evidence="1" id="KW-1133">Transmembrane helix</keyword>
<reference evidence="2 3" key="2">
    <citation type="submission" date="2019-05" db="EMBL/GenBank/DDBJ databases">
        <authorList>
            <person name="Ravantti J.J."/>
        </authorList>
    </citation>
    <scope>NUCLEOTIDE SEQUENCE [LARGE SCALE GENOMIC DNA]</scope>
    <source>
        <strain evidence="2 3">B185</strain>
    </source>
</reference>
<evidence type="ECO:0000313" key="2">
    <source>
        <dbReference type="EMBL" id="QCV57140.1"/>
    </source>
</evidence>
<evidence type="ECO:0000256" key="1">
    <source>
        <dbReference type="SAM" id="Phobius"/>
    </source>
</evidence>
<organism evidence="2 3">
    <name type="scientific">Flavobacterium columnare</name>
    <dbReference type="NCBI Taxonomy" id="996"/>
    <lineage>
        <taxon>Bacteria</taxon>
        <taxon>Pseudomonadati</taxon>
        <taxon>Bacteroidota</taxon>
        <taxon>Flavobacteriia</taxon>
        <taxon>Flavobacteriales</taxon>
        <taxon>Flavobacteriaceae</taxon>
        <taxon>Flavobacterium</taxon>
    </lineage>
</organism>
<dbReference type="EMBL" id="CP010992">
    <property type="protein sequence ID" value="QCV57140.1"/>
    <property type="molecule type" value="Genomic_DNA"/>
</dbReference>
<dbReference type="InterPro" id="IPR038712">
    <property type="entry name" value="PixA-like_sf"/>
</dbReference>
<gene>
    <name evidence="2" type="ORF">UN65_14830</name>
</gene>
<accession>A0AAJ3ZKM9</accession>
<dbReference type="Pfam" id="PF12306">
    <property type="entry name" value="PixA"/>
    <property type="match status" value="1"/>
</dbReference>
<dbReference type="RefSeq" id="WP_107317700.1">
    <property type="nucleotide sequence ID" value="NZ_CP010992.1"/>
</dbReference>
<proteinExistence type="predicted"/>
<keyword evidence="1" id="KW-0472">Membrane</keyword>
<feature type="transmembrane region" description="Helical" evidence="1">
    <location>
        <begin position="41"/>
        <end position="57"/>
    </location>
</feature>
<dbReference type="Proteomes" id="UP000304840">
    <property type="component" value="Chromosome"/>
</dbReference>
<sequence>MTLQNSNVTNNSQGQSELNVKANSGDQVQWFMTTFDNNVDYIAFCIMELLILIQLFLV</sequence>
<name>A0AAJ3ZKM9_9FLAO</name>
<evidence type="ECO:0000313" key="3">
    <source>
        <dbReference type="Proteomes" id="UP000304840"/>
    </source>
</evidence>
<protein>
    <submittedName>
        <fullName evidence="2">Uncharacterized protein</fullName>
    </submittedName>
</protein>
<keyword evidence="1" id="KW-0812">Transmembrane</keyword>
<reference evidence="3" key="1">
    <citation type="submission" date="2016-03" db="EMBL/GenBank/DDBJ databases">
        <title>Flavobacterium columnare strain B185, complete genome.</title>
        <authorList>
            <person name="Sundberg L.-R."/>
            <person name="Papponen P."/>
            <person name="Laanto E."/>
        </authorList>
    </citation>
    <scope>NUCLEOTIDE SEQUENCE [LARGE SCALE GENOMIC DNA]</scope>
    <source>
        <strain evidence="3">B185</strain>
    </source>
</reference>
<dbReference type="AlphaFoldDB" id="A0AAJ3ZKM9"/>
<dbReference type="Gene3D" id="2.60.40.3910">
    <property type="entry name" value="Inclusion body protein"/>
    <property type="match status" value="1"/>
</dbReference>
<dbReference type="InterPro" id="IPR021087">
    <property type="entry name" value="Uncharacterised_PixA/AidA"/>
</dbReference>